<evidence type="ECO:0000313" key="3">
    <source>
        <dbReference type="Proteomes" id="UP000239471"/>
    </source>
</evidence>
<dbReference type="OrthoDB" id="9802729at2"/>
<dbReference type="InterPro" id="IPR011322">
    <property type="entry name" value="N-reg_PII-like_a/b"/>
</dbReference>
<protein>
    <submittedName>
        <fullName evidence="2">Nitrogen regulatory protein P-II</fullName>
    </submittedName>
</protein>
<comment type="caution">
    <text evidence="2">The sequence shown here is derived from an EMBL/GenBank/DDBJ whole genome shotgun (WGS) entry which is preliminary data.</text>
</comment>
<gene>
    <name evidence="2" type="primary">glnB_4</name>
    <name evidence="2" type="ORF">CLVI_28510</name>
</gene>
<organism evidence="2 3">
    <name type="scientific">Clostridium vincentii</name>
    <dbReference type="NCBI Taxonomy" id="52704"/>
    <lineage>
        <taxon>Bacteria</taxon>
        <taxon>Bacillati</taxon>
        <taxon>Bacillota</taxon>
        <taxon>Clostridia</taxon>
        <taxon>Eubacteriales</taxon>
        <taxon>Clostridiaceae</taxon>
        <taxon>Clostridium</taxon>
    </lineage>
</organism>
<name>A0A2T0BB03_9CLOT</name>
<dbReference type="AlphaFoldDB" id="A0A2T0BB03"/>
<proteinExistence type="inferred from homology"/>
<dbReference type="InterPro" id="IPR002187">
    <property type="entry name" value="N-reg_PII"/>
</dbReference>
<comment type="similarity">
    <text evidence="1">Belongs to the P(II) protein family.</text>
</comment>
<keyword evidence="3" id="KW-1185">Reference proteome</keyword>
<dbReference type="PANTHER" id="PTHR30115:SF11">
    <property type="entry name" value="NITROGEN REGULATORY PROTEIN P-II HOMOLOG"/>
    <property type="match status" value="1"/>
</dbReference>
<dbReference type="PROSITE" id="PS51343">
    <property type="entry name" value="PII_GLNB_DOM"/>
    <property type="match status" value="1"/>
</dbReference>
<sequence length="113" mass="12309">MKKLEVVIRPESLEDIKAILNEHGCGGMTMFSGMGCGNQKGIKGTEFKGVKLNINLLPKIQVNAIIQDEILEAVLTEINEKISTGGVGDGKVFIYEVFDVMRIRTGERGSNAI</sequence>
<dbReference type="GO" id="GO:0006808">
    <property type="term" value="P:regulation of nitrogen utilization"/>
    <property type="evidence" value="ECO:0007669"/>
    <property type="project" value="InterPro"/>
</dbReference>
<dbReference type="InterPro" id="IPR015867">
    <property type="entry name" value="N-reg_PII/ATP_PRibTrfase_C"/>
</dbReference>
<dbReference type="Pfam" id="PF00543">
    <property type="entry name" value="P-II"/>
    <property type="match status" value="1"/>
</dbReference>
<dbReference type="Gene3D" id="3.30.70.120">
    <property type="match status" value="1"/>
</dbReference>
<dbReference type="PRINTS" id="PR00340">
    <property type="entry name" value="PIIGLNB"/>
</dbReference>
<evidence type="ECO:0000313" key="2">
    <source>
        <dbReference type="EMBL" id="PRR81013.1"/>
    </source>
</evidence>
<dbReference type="GO" id="GO:0005524">
    <property type="term" value="F:ATP binding"/>
    <property type="evidence" value="ECO:0007669"/>
    <property type="project" value="TreeGrafter"/>
</dbReference>
<dbReference type="InterPro" id="IPR017918">
    <property type="entry name" value="N-reg_PII_CS"/>
</dbReference>
<reference evidence="2 3" key="1">
    <citation type="submission" date="2018-03" db="EMBL/GenBank/DDBJ databases">
        <title>Genome sequence of Clostridium vincentii DSM 10228.</title>
        <authorList>
            <person name="Poehlein A."/>
            <person name="Daniel R."/>
        </authorList>
    </citation>
    <scope>NUCLEOTIDE SEQUENCE [LARGE SCALE GENOMIC DNA]</scope>
    <source>
        <strain evidence="2 3">DSM 10228</strain>
    </source>
</reference>
<dbReference type="PANTHER" id="PTHR30115">
    <property type="entry name" value="NITROGEN REGULATORY PROTEIN P-II"/>
    <property type="match status" value="1"/>
</dbReference>
<dbReference type="SMART" id="SM00938">
    <property type="entry name" value="P-II"/>
    <property type="match status" value="1"/>
</dbReference>
<evidence type="ECO:0000256" key="1">
    <source>
        <dbReference type="RuleBase" id="RU003936"/>
    </source>
</evidence>
<dbReference type="PROSITE" id="PS00638">
    <property type="entry name" value="PII_GLNB_CTER"/>
    <property type="match status" value="1"/>
</dbReference>
<dbReference type="GO" id="GO:0005829">
    <property type="term" value="C:cytosol"/>
    <property type="evidence" value="ECO:0007669"/>
    <property type="project" value="TreeGrafter"/>
</dbReference>
<dbReference type="EMBL" id="PVXQ01000038">
    <property type="protein sequence ID" value="PRR81013.1"/>
    <property type="molecule type" value="Genomic_DNA"/>
</dbReference>
<dbReference type="GO" id="GO:0030234">
    <property type="term" value="F:enzyme regulator activity"/>
    <property type="evidence" value="ECO:0007669"/>
    <property type="project" value="InterPro"/>
</dbReference>
<dbReference type="Proteomes" id="UP000239471">
    <property type="component" value="Unassembled WGS sequence"/>
</dbReference>
<dbReference type="SUPFAM" id="SSF54913">
    <property type="entry name" value="GlnB-like"/>
    <property type="match status" value="1"/>
</dbReference>
<dbReference type="RefSeq" id="WP_106060770.1">
    <property type="nucleotide sequence ID" value="NZ_PVXQ01000038.1"/>
</dbReference>
<accession>A0A2T0BB03</accession>